<comment type="similarity">
    <text evidence="3">Belongs to the RimP family.</text>
</comment>
<evidence type="ECO:0000313" key="7">
    <source>
        <dbReference type="Proteomes" id="UP000095185"/>
    </source>
</evidence>
<dbReference type="SUPFAM" id="SSF75420">
    <property type="entry name" value="YhbC-like, N-terminal domain"/>
    <property type="match status" value="1"/>
</dbReference>
<proteinExistence type="inferred from homology"/>
<keyword evidence="2 3" id="KW-0690">Ribosome biogenesis</keyword>
<dbReference type="PANTHER" id="PTHR33867:SF1">
    <property type="entry name" value="RIBOSOME MATURATION FACTOR RIMP"/>
    <property type="match status" value="1"/>
</dbReference>
<name>A0A1D8CXN2_CHLLM</name>
<accession>A0A1D8CXN2</accession>
<dbReference type="RefSeq" id="WP_069808592.1">
    <property type="nucleotide sequence ID" value="NZ_CP017305.1"/>
</dbReference>
<evidence type="ECO:0000256" key="2">
    <source>
        <dbReference type="ARBA" id="ARBA00022517"/>
    </source>
</evidence>
<dbReference type="Proteomes" id="UP000095185">
    <property type="component" value="Chromosome"/>
</dbReference>
<protein>
    <recommendedName>
        <fullName evidence="3">Ribosome maturation factor RimP</fullName>
    </recommendedName>
</protein>
<feature type="domain" description="Ribosome maturation factor RimP N-terminal" evidence="4">
    <location>
        <begin position="14"/>
        <end position="88"/>
    </location>
</feature>
<evidence type="ECO:0000256" key="3">
    <source>
        <dbReference type="HAMAP-Rule" id="MF_01077"/>
    </source>
</evidence>
<dbReference type="Pfam" id="PF17384">
    <property type="entry name" value="DUF150_C"/>
    <property type="match status" value="1"/>
</dbReference>
<comment type="subcellular location">
    <subcellularLocation>
        <location evidence="3">Cytoplasm</location>
    </subcellularLocation>
</comment>
<dbReference type="Pfam" id="PF02576">
    <property type="entry name" value="RimP_N"/>
    <property type="match status" value="1"/>
</dbReference>
<dbReference type="AlphaFoldDB" id="A0A1D8CXN2"/>
<dbReference type="OrthoDB" id="9789702at2"/>
<comment type="function">
    <text evidence="3">Required for maturation of 30S ribosomal subunits.</text>
</comment>
<sequence length="173" mass="18660">MLDELIHQAIGESIADLSAATGDEIYVVEAAIRAGGRKIELTVDTDKGVSIDQCARLSRAIRARLEACEENTMLADGDFDLMVSSPGIGEPIMVQRQYLRHLGRLIRVNYLDGEGQPKEITGRLLEAAVGAEEPEPSITIEAVREGRKKRTAGEPPVTITLADVVRAVVQAGL</sequence>
<dbReference type="PANTHER" id="PTHR33867">
    <property type="entry name" value="RIBOSOME MATURATION FACTOR RIMP"/>
    <property type="match status" value="1"/>
</dbReference>
<feature type="domain" description="Ribosome maturation factor RimP C-terminal" evidence="5">
    <location>
        <begin position="95"/>
        <end position="170"/>
    </location>
</feature>
<dbReference type="GO" id="GO:0006412">
    <property type="term" value="P:translation"/>
    <property type="evidence" value="ECO:0007669"/>
    <property type="project" value="TreeGrafter"/>
</dbReference>
<evidence type="ECO:0000313" key="6">
    <source>
        <dbReference type="EMBL" id="AOS82861.1"/>
    </source>
</evidence>
<dbReference type="Gene3D" id="3.30.300.70">
    <property type="entry name" value="RimP-like superfamily, N-terminal"/>
    <property type="match status" value="1"/>
</dbReference>
<gene>
    <name evidence="3" type="primary">rimP</name>
    <name evidence="6" type="ORF">BIU88_01055</name>
</gene>
<keyword evidence="7" id="KW-1185">Reference proteome</keyword>
<organism evidence="6 7">
    <name type="scientific">Chlorobaculum limnaeum</name>
    <dbReference type="NCBI Taxonomy" id="274537"/>
    <lineage>
        <taxon>Bacteria</taxon>
        <taxon>Pseudomonadati</taxon>
        <taxon>Chlorobiota</taxon>
        <taxon>Chlorobiia</taxon>
        <taxon>Chlorobiales</taxon>
        <taxon>Chlorobiaceae</taxon>
        <taxon>Chlorobaculum</taxon>
    </lineage>
</organism>
<dbReference type="InterPro" id="IPR028998">
    <property type="entry name" value="RimP_C"/>
</dbReference>
<dbReference type="KEGG" id="clz:BIU88_01055"/>
<dbReference type="InterPro" id="IPR035956">
    <property type="entry name" value="RimP_N_sf"/>
</dbReference>
<evidence type="ECO:0000259" key="5">
    <source>
        <dbReference type="Pfam" id="PF17384"/>
    </source>
</evidence>
<dbReference type="InterPro" id="IPR028989">
    <property type="entry name" value="RimP_N"/>
</dbReference>
<dbReference type="STRING" id="274537.BIU88_01055"/>
<dbReference type="GO" id="GO:0000028">
    <property type="term" value="P:ribosomal small subunit assembly"/>
    <property type="evidence" value="ECO:0007669"/>
    <property type="project" value="TreeGrafter"/>
</dbReference>
<evidence type="ECO:0000259" key="4">
    <source>
        <dbReference type="Pfam" id="PF02576"/>
    </source>
</evidence>
<dbReference type="HAMAP" id="MF_01077">
    <property type="entry name" value="RimP"/>
    <property type="match status" value="1"/>
</dbReference>
<dbReference type="InterPro" id="IPR003728">
    <property type="entry name" value="Ribosome_maturation_RimP"/>
</dbReference>
<dbReference type="GO" id="GO:0005829">
    <property type="term" value="C:cytosol"/>
    <property type="evidence" value="ECO:0007669"/>
    <property type="project" value="TreeGrafter"/>
</dbReference>
<dbReference type="EMBL" id="CP017305">
    <property type="protein sequence ID" value="AOS82861.1"/>
    <property type="molecule type" value="Genomic_DNA"/>
</dbReference>
<evidence type="ECO:0000256" key="1">
    <source>
        <dbReference type="ARBA" id="ARBA00022490"/>
    </source>
</evidence>
<reference evidence="6" key="1">
    <citation type="submission" date="2016-09" db="EMBL/GenBank/DDBJ databases">
        <title>Genome sequence of Chlorobaculum limnaeum.</title>
        <authorList>
            <person name="Liu Z."/>
            <person name="Tank M."/>
            <person name="Bryant D.A."/>
        </authorList>
    </citation>
    <scope>NUCLEOTIDE SEQUENCE [LARGE SCALE GENOMIC DNA]</scope>
    <source>
        <strain evidence="6">DSM 1677</strain>
    </source>
</reference>
<keyword evidence="1 3" id="KW-0963">Cytoplasm</keyword>